<dbReference type="EMBL" id="JOJR01000151">
    <property type="protein sequence ID" value="RCN43607.1"/>
    <property type="molecule type" value="Genomic_DNA"/>
</dbReference>
<accession>A0A368GL37</accession>
<dbReference type="AlphaFoldDB" id="A0A368GL37"/>
<feature type="region of interest" description="Disordered" evidence="1">
    <location>
        <begin position="73"/>
        <end position="92"/>
    </location>
</feature>
<comment type="caution">
    <text evidence="2">The sequence shown here is derived from an EMBL/GenBank/DDBJ whole genome shotgun (WGS) entry which is preliminary data.</text>
</comment>
<dbReference type="OrthoDB" id="5873067at2759"/>
<proteinExistence type="predicted"/>
<organism evidence="2 3">
    <name type="scientific">Ancylostoma caninum</name>
    <name type="common">Dog hookworm</name>
    <dbReference type="NCBI Taxonomy" id="29170"/>
    <lineage>
        <taxon>Eukaryota</taxon>
        <taxon>Metazoa</taxon>
        <taxon>Ecdysozoa</taxon>
        <taxon>Nematoda</taxon>
        <taxon>Chromadorea</taxon>
        <taxon>Rhabditida</taxon>
        <taxon>Rhabditina</taxon>
        <taxon>Rhabditomorpha</taxon>
        <taxon>Strongyloidea</taxon>
        <taxon>Ancylostomatidae</taxon>
        <taxon>Ancylostomatinae</taxon>
        <taxon>Ancylostoma</taxon>
    </lineage>
</organism>
<evidence type="ECO:0000313" key="3">
    <source>
        <dbReference type="Proteomes" id="UP000252519"/>
    </source>
</evidence>
<gene>
    <name evidence="2" type="ORF">ANCCAN_10378</name>
</gene>
<protein>
    <submittedName>
        <fullName evidence="2">Uncharacterized protein</fullName>
    </submittedName>
</protein>
<reference evidence="2 3" key="1">
    <citation type="submission" date="2014-10" db="EMBL/GenBank/DDBJ databases">
        <title>Draft genome of the hookworm Ancylostoma caninum.</title>
        <authorList>
            <person name="Mitreva M."/>
        </authorList>
    </citation>
    <scope>NUCLEOTIDE SEQUENCE [LARGE SCALE GENOMIC DNA]</scope>
    <source>
        <strain evidence="2 3">Baltimore</strain>
    </source>
</reference>
<name>A0A368GL37_ANCCA</name>
<feature type="compositionally biased region" description="Basic and acidic residues" evidence="1">
    <location>
        <begin position="73"/>
        <end position="84"/>
    </location>
</feature>
<keyword evidence="3" id="KW-1185">Reference proteome</keyword>
<sequence>MTTAEVMDMLRDEHDIYDSVEQSLRQLMVEEKPDASLPLLPNSLDESRTSTVSATVTGSSLYMPSFSEEFLRDGTRLDDRKESEVEVDEVAG</sequence>
<evidence type="ECO:0000313" key="2">
    <source>
        <dbReference type="EMBL" id="RCN43607.1"/>
    </source>
</evidence>
<dbReference type="Proteomes" id="UP000252519">
    <property type="component" value="Unassembled WGS sequence"/>
</dbReference>
<evidence type="ECO:0000256" key="1">
    <source>
        <dbReference type="SAM" id="MobiDB-lite"/>
    </source>
</evidence>